<name>A0ABV9RWF1_9PSEU</name>
<dbReference type="Proteomes" id="UP001595859">
    <property type="component" value="Unassembled WGS sequence"/>
</dbReference>
<dbReference type="Gene3D" id="2.60.270.50">
    <property type="match status" value="1"/>
</dbReference>
<dbReference type="InterPro" id="IPR009413">
    <property type="entry name" value="Aegerolysin-typ"/>
</dbReference>
<evidence type="ECO:0000256" key="2">
    <source>
        <dbReference type="SAM" id="SignalP"/>
    </source>
</evidence>
<keyword evidence="2" id="KW-0732">Signal</keyword>
<reference evidence="4" key="1">
    <citation type="journal article" date="2019" name="Int. J. Syst. Evol. Microbiol.">
        <title>The Global Catalogue of Microorganisms (GCM) 10K type strain sequencing project: providing services to taxonomists for standard genome sequencing and annotation.</title>
        <authorList>
            <consortium name="The Broad Institute Genomics Platform"/>
            <consortium name="The Broad Institute Genome Sequencing Center for Infectious Disease"/>
            <person name="Wu L."/>
            <person name="Ma J."/>
        </authorList>
    </citation>
    <scope>NUCLEOTIDE SEQUENCE [LARGE SCALE GENOMIC DNA]</scope>
    <source>
        <strain evidence="4">ZS-22-S1</strain>
    </source>
</reference>
<dbReference type="RefSeq" id="WP_378054893.1">
    <property type="nucleotide sequence ID" value="NZ_JBHSIS010000002.1"/>
</dbReference>
<gene>
    <name evidence="3" type="ORF">ACFPCV_05455</name>
</gene>
<protein>
    <submittedName>
        <fullName evidence="3">Aegerolysin family protein</fullName>
    </submittedName>
</protein>
<dbReference type="Pfam" id="PF06355">
    <property type="entry name" value="Aegerolysin"/>
    <property type="match status" value="1"/>
</dbReference>
<feature type="chain" id="PRO_5046556748" evidence="2">
    <location>
        <begin position="20"/>
        <end position="163"/>
    </location>
</feature>
<evidence type="ECO:0000313" key="4">
    <source>
        <dbReference type="Proteomes" id="UP001595859"/>
    </source>
</evidence>
<organism evidence="3 4">
    <name type="scientific">Actinophytocola glycyrrhizae</name>
    <dbReference type="NCBI Taxonomy" id="2044873"/>
    <lineage>
        <taxon>Bacteria</taxon>
        <taxon>Bacillati</taxon>
        <taxon>Actinomycetota</taxon>
        <taxon>Actinomycetes</taxon>
        <taxon>Pseudonocardiales</taxon>
        <taxon>Pseudonocardiaceae</taxon>
    </lineage>
</organism>
<sequence length="163" mass="18043">MAAAVAAAACVIPVTTASATPAEQRTHQHDVQPRTENLQFHLWLTNLNNDWLNVEYANNNWGKWCDSDGQQPEAPKPVPPNADEFKAFCSQGRQNSPSGTEGEVRYVFRNDPNKWFKIYWSVPWGSSTNTMNIDSAKKVFIQCNGFAGSGKVEKVTCKVGALP</sequence>
<evidence type="ECO:0000256" key="1">
    <source>
        <dbReference type="ARBA" id="ARBA00010795"/>
    </source>
</evidence>
<accession>A0ABV9RWF1</accession>
<comment type="similarity">
    <text evidence="1">Belongs to the aegerolysin family.</text>
</comment>
<feature type="signal peptide" evidence="2">
    <location>
        <begin position="1"/>
        <end position="19"/>
    </location>
</feature>
<keyword evidence="4" id="KW-1185">Reference proteome</keyword>
<evidence type="ECO:0000313" key="3">
    <source>
        <dbReference type="EMBL" id="MFC4852943.1"/>
    </source>
</evidence>
<comment type="caution">
    <text evidence="3">The sequence shown here is derived from an EMBL/GenBank/DDBJ whole genome shotgun (WGS) entry which is preliminary data.</text>
</comment>
<proteinExistence type="inferred from homology"/>
<dbReference type="EMBL" id="JBHSIS010000002">
    <property type="protein sequence ID" value="MFC4852943.1"/>
    <property type="molecule type" value="Genomic_DNA"/>
</dbReference>